<comment type="caution">
    <text evidence="2">The sequence shown here is derived from an EMBL/GenBank/DDBJ whole genome shotgun (WGS) entry which is preliminary data.</text>
</comment>
<evidence type="ECO:0000259" key="1">
    <source>
        <dbReference type="PROSITE" id="PS51186"/>
    </source>
</evidence>
<name>A0A2A2EGH6_9BIFI</name>
<gene>
    <name evidence="2" type="ORF">B1526_0348</name>
</gene>
<dbReference type="Pfam" id="PF00583">
    <property type="entry name" value="Acetyltransf_1"/>
    <property type="match status" value="1"/>
</dbReference>
<dbReference type="EMBL" id="MVOH01000006">
    <property type="protein sequence ID" value="PAU68163.1"/>
    <property type="molecule type" value="Genomic_DNA"/>
</dbReference>
<evidence type="ECO:0000313" key="3">
    <source>
        <dbReference type="Proteomes" id="UP000218399"/>
    </source>
</evidence>
<dbReference type="InterPro" id="IPR016181">
    <property type="entry name" value="Acyl_CoA_acyltransferase"/>
</dbReference>
<keyword evidence="3" id="KW-1185">Reference proteome</keyword>
<sequence>MNDTITYRTMRRDDYPAITQMLCDAWHTDPTMDHDLEMKLAEIDLEHCLGRATNAQVAVKDGEIVGVVLGRIDAQETRNGLNSHRTRNMRLLASLLTSSRGRKALLDMKRYEDTNLKMIAEAKKDGHAYQGELVLLLIRPDMRGQGIGKHLFGWMTDQFKQAGVERYFLFTDSQCDYAFYDNAGLTRRAESAVLDNEPHTPKEEAEVHAEDDVLDDHLHAFVYDNETSPANEGVNPLGRD</sequence>
<dbReference type="AlphaFoldDB" id="A0A2A2EGH6"/>
<organism evidence="2 3">
    <name type="scientific">Bifidobacterium criceti</name>
    <dbReference type="NCBI Taxonomy" id="1960969"/>
    <lineage>
        <taxon>Bacteria</taxon>
        <taxon>Bacillati</taxon>
        <taxon>Actinomycetota</taxon>
        <taxon>Actinomycetes</taxon>
        <taxon>Bifidobacteriales</taxon>
        <taxon>Bifidobacteriaceae</taxon>
        <taxon>Bifidobacterium</taxon>
    </lineage>
</organism>
<evidence type="ECO:0000313" key="2">
    <source>
        <dbReference type="EMBL" id="PAU68163.1"/>
    </source>
</evidence>
<accession>A0A2A2EGH6</accession>
<dbReference type="Gene3D" id="3.40.630.30">
    <property type="match status" value="1"/>
</dbReference>
<proteinExistence type="predicted"/>
<keyword evidence="2" id="KW-0808">Transferase</keyword>
<dbReference type="RefSeq" id="WP_235606984.1">
    <property type="nucleotide sequence ID" value="NZ_MVOH01000006.1"/>
</dbReference>
<dbReference type="PROSITE" id="PS51186">
    <property type="entry name" value="GNAT"/>
    <property type="match status" value="1"/>
</dbReference>
<dbReference type="GO" id="GO:0016747">
    <property type="term" value="F:acyltransferase activity, transferring groups other than amino-acyl groups"/>
    <property type="evidence" value="ECO:0007669"/>
    <property type="project" value="InterPro"/>
</dbReference>
<dbReference type="Proteomes" id="UP000218399">
    <property type="component" value="Unassembled WGS sequence"/>
</dbReference>
<protein>
    <submittedName>
        <fullName evidence="2">GNAT family acetyltransferase</fullName>
    </submittedName>
</protein>
<dbReference type="InterPro" id="IPR000182">
    <property type="entry name" value="GNAT_dom"/>
</dbReference>
<feature type="domain" description="N-acetyltransferase" evidence="1">
    <location>
        <begin position="5"/>
        <end position="206"/>
    </location>
</feature>
<dbReference type="SUPFAM" id="SSF55729">
    <property type="entry name" value="Acyl-CoA N-acyltransferases (Nat)"/>
    <property type="match status" value="1"/>
</dbReference>
<reference evidence="2 3" key="1">
    <citation type="journal article" date="2017" name="ISME J.">
        <title>Unveiling bifidobacterial biogeography across the mammalian branch of the tree of life.</title>
        <authorList>
            <person name="Milani C."/>
            <person name="Mangifesta M."/>
            <person name="Mancabelli L."/>
            <person name="Lugli G.A."/>
            <person name="James K."/>
            <person name="Duranti S."/>
            <person name="Turroni F."/>
            <person name="Ferrario C."/>
            <person name="Ossiprandi M.C."/>
            <person name="van Sinderen D."/>
            <person name="Ventura M."/>
        </authorList>
    </citation>
    <scope>NUCLEOTIDE SEQUENCE [LARGE SCALE GENOMIC DNA]</scope>
    <source>
        <strain evidence="3">Ham19E</strain>
    </source>
</reference>
<dbReference type="CDD" id="cd04301">
    <property type="entry name" value="NAT_SF"/>
    <property type="match status" value="1"/>
</dbReference>